<evidence type="ECO:0000313" key="2">
    <source>
        <dbReference type="Proteomes" id="UP000717752"/>
    </source>
</evidence>
<name>A0ABS7GYQ9_9HYPH</name>
<keyword evidence="2" id="KW-1185">Reference proteome</keyword>
<sequence length="90" mass="9943">MNTLTDTDREEFYSYFTEMGVSPDAFDTMMITPPDGRGDILYPQAIALDIIDGAIRDDEEPGSHFCGPNVKENVRCPRKSEAAIVLASVN</sequence>
<dbReference type="RefSeq" id="WP_220336465.1">
    <property type="nucleotide sequence ID" value="NZ_JAEUAK010000009.1"/>
</dbReference>
<dbReference type="EMBL" id="JAEUAK010000009">
    <property type="protein sequence ID" value="MBW9055133.1"/>
    <property type="molecule type" value="Genomic_DNA"/>
</dbReference>
<protein>
    <submittedName>
        <fullName evidence="1">Uncharacterized protein</fullName>
    </submittedName>
</protein>
<gene>
    <name evidence="1" type="ORF">JNB85_22265</name>
</gene>
<proteinExistence type="predicted"/>
<organism evidence="1 2">
    <name type="scientific">Rhizobium mesosinicum</name>
    <dbReference type="NCBI Taxonomy" id="335017"/>
    <lineage>
        <taxon>Bacteria</taxon>
        <taxon>Pseudomonadati</taxon>
        <taxon>Pseudomonadota</taxon>
        <taxon>Alphaproteobacteria</taxon>
        <taxon>Hyphomicrobiales</taxon>
        <taxon>Rhizobiaceae</taxon>
        <taxon>Rhizobium/Agrobacterium group</taxon>
        <taxon>Rhizobium</taxon>
    </lineage>
</organism>
<dbReference type="Proteomes" id="UP000717752">
    <property type="component" value="Unassembled WGS sequence"/>
</dbReference>
<accession>A0ABS7GYQ9</accession>
<comment type="caution">
    <text evidence="1">The sequence shown here is derived from an EMBL/GenBank/DDBJ whole genome shotgun (WGS) entry which is preliminary data.</text>
</comment>
<evidence type="ECO:0000313" key="1">
    <source>
        <dbReference type="EMBL" id="MBW9055133.1"/>
    </source>
</evidence>
<reference evidence="1 2" key="1">
    <citation type="journal article" date="2021" name="MBio">
        <title>Poor Competitiveness of Bradyrhizobium in Pigeon Pea Root Colonization in Indian Soils.</title>
        <authorList>
            <person name="Chalasani D."/>
            <person name="Basu A."/>
            <person name="Pullabhotla S.V.S.R.N."/>
            <person name="Jorrin B."/>
            <person name="Neal A.L."/>
            <person name="Poole P.S."/>
            <person name="Podile A.R."/>
            <person name="Tkacz A."/>
        </authorList>
    </citation>
    <scope>NUCLEOTIDE SEQUENCE [LARGE SCALE GENOMIC DNA]</scope>
    <source>
        <strain evidence="1 2">HU56</strain>
    </source>
</reference>